<proteinExistence type="predicted"/>
<protein>
    <recommendedName>
        <fullName evidence="1">Polyvalent protein metallopeptidase domain-containing protein</fullName>
    </recommendedName>
</protein>
<evidence type="ECO:0000259" key="1">
    <source>
        <dbReference type="Pfam" id="PF18818"/>
    </source>
</evidence>
<comment type="caution">
    <text evidence="2">The sequence shown here is derived from an EMBL/GenBank/DDBJ whole genome shotgun (WGS) entry which is preliminary data.</text>
</comment>
<sequence length="84" mass="9596">MPNCPPIRHGKLQAYYDTQKDYIGLPRQKLFSIAESYYATLFHELIHATGHESRLAQKKIMDFGKYGSEQYCVEELTAEIGAAI</sequence>
<evidence type="ECO:0000313" key="2">
    <source>
        <dbReference type="EMBL" id="MBE9668223.1"/>
    </source>
</evidence>
<organism evidence="2 3">
    <name type="scientific">Mucilaginibacter boryungensis</name>
    <dbReference type="NCBI Taxonomy" id="768480"/>
    <lineage>
        <taxon>Bacteria</taxon>
        <taxon>Pseudomonadati</taxon>
        <taxon>Bacteroidota</taxon>
        <taxon>Sphingobacteriia</taxon>
        <taxon>Sphingobacteriales</taxon>
        <taxon>Sphingobacteriaceae</taxon>
        <taxon>Mucilaginibacter</taxon>
    </lineage>
</organism>
<gene>
    <name evidence="2" type="ORF">IRJ18_17770</name>
</gene>
<dbReference type="Pfam" id="PF18818">
    <property type="entry name" value="MPTase-PolyVal"/>
    <property type="match status" value="1"/>
</dbReference>
<dbReference type="RefSeq" id="WP_194107639.1">
    <property type="nucleotide sequence ID" value="NZ_JADFFM010000002.1"/>
</dbReference>
<reference evidence="2 3" key="1">
    <citation type="submission" date="2020-10" db="EMBL/GenBank/DDBJ databases">
        <title>Mucilaginibacter mali sp. nov., isolated from rhizosphere soil of apple orchard.</title>
        <authorList>
            <person name="Lee J.-S."/>
            <person name="Kim H.S."/>
            <person name="Kim J.-S."/>
        </authorList>
    </citation>
    <scope>NUCLEOTIDE SEQUENCE [LARGE SCALE GENOMIC DNA]</scope>
    <source>
        <strain evidence="2 3">KCTC 23157</strain>
    </source>
</reference>
<name>A0ABR9XLI2_9SPHI</name>
<dbReference type="InterPro" id="IPR041459">
    <property type="entry name" value="MPTase-PolyVal"/>
</dbReference>
<feature type="domain" description="Polyvalent protein metallopeptidase" evidence="1">
    <location>
        <begin position="7"/>
        <end position="83"/>
    </location>
</feature>
<dbReference type="EMBL" id="JADFFM010000002">
    <property type="protein sequence ID" value="MBE9668223.1"/>
    <property type="molecule type" value="Genomic_DNA"/>
</dbReference>
<evidence type="ECO:0000313" key="3">
    <source>
        <dbReference type="Proteomes" id="UP000632774"/>
    </source>
</evidence>
<keyword evidence="3" id="KW-1185">Reference proteome</keyword>
<dbReference type="Proteomes" id="UP000632774">
    <property type="component" value="Unassembled WGS sequence"/>
</dbReference>
<accession>A0ABR9XLI2</accession>